<dbReference type="GO" id="GO:0007342">
    <property type="term" value="P:fusion of sperm to egg plasma membrane involved in single fertilization"/>
    <property type="evidence" value="ECO:0007669"/>
    <property type="project" value="InterPro"/>
</dbReference>
<sequence>MVITGSQGCLKCSKEAMALQEEFKNSYLENKLRGDPDLKTKLKQLLDNTLERLWQQPIHPQKYMGIIDEITLKKLTVYFKRSLNQIKENNFEGEQLFNEVMWSLQKLMTYFEEVMPQVAKLYCSNECGKMFYTFISCGSCATNQQSCSKNLKCGERKVQVEMDEDLILDCALKWHKASHGVKTYRFYRMVGNKEKLMASGADSFLTKKEANMNDAGTYRCKMVDTNGGTSSELDFQVVVLPPKEKTTWFTHPPPLVSRPSTLSPPPSSLLSPPLVTVKNPLTLGISSRAPPPEADWTAWKVSGITGVYVIIVIWLRRRKRMMMTMMMTRVTVRVTVNQRVSGKCEMSPASLKLLATSTLLILIFHTFIFICLSGFHKYSVFTLLKIRMLRKFSPDSSEEDLQFSSKSVSSIPGLTIVKSFHVFVKIKFWGGKVCF</sequence>
<keyword evidence="5" id="KW-1185">Reference proteome</keyword>
<evidence type="ECO:0000259" key="4">
    <source>
        <dbReference type="PROSITE" id="PS50835"/>
    </source>
</evidence>
<dbReference type="Proteomes" id="UP001652622">
    <property type="component" value="Unplaced"/>
</dbReference>
<dbReference type="GO" id="GO:0005102">
    <property type="term" value="F:signaling receptor binding"/>
    <property type="evidence" value="ECO:0007669"/>
    <property type="project" value="InterPro"/>
</dbReference>
<keyword evidence="3" id="KW-0472">Membrane</keyword>
<proteinExistence type="inferred from homology"/>
<evidence type="ECO:0000256" key="2">
    <source>
        <dbReference type="ARBA" id="ARBA00022729"/>
    </source>
</evidence>
<dbReference type="InterPro" id="IPR007110">
    <property type="entry name" value="Ig-like_dom"/>
</dbReference>
<dbReference type="PANTHER" id="PTHR35540">
    <property type="entry name" value="IZUMO SPERM-EGG FUSION PROTEIN 1"/>
    <property type="match status" value="1"/>
</dbReference>
<feature type="transmembrane region" description="Helical" evidence="3">
    <location>
        <begin position="353"/>
        <end position="375"/>
    </location>
</feature>
<name>A0A6P9C876_PANGU</name>
<reference evidence="6" key="1">
    <citation type="submission" date="2025-08" db="UniProtKB">
        <authorList>
            <consortium name="RefSeq"/>
        </authorList>
    </citation>
    <scope>IDENTIFICATION</scope>
    <source>
        <tissue evidence="6">Blood</tissue>
    </source>
</reference>
<evidence type="ECO:0000313" key="5">
    <source>
        <dbReference type="Proteomes" id="UP001652622"/>
    </source>
</evidence>
<dbReference type="PANTHER" id="PTHR35540:SF1">
    <property type="entry name" value="IZUMO SPERM-EGG FUSION PROTEIN 1"/>
    <property type="match status" value="1"/>
</dbReference>
<comment type="similarity">
    <text evidence="1">Belongs to the Izumo family.</text>
</comment>
<dbReference type="KEGG" id="pgut:117666869"/>
<evidence type="ECO:0000256" key="3">
    <source>
        <dbReference type="SAM" id="Phobius"/>
    </source>
</evidence>
<keyword evidence="2" id="KW-0732">Signal</keyword>
<dbReference type="Pfam" id="PF16706">
    <property type="entry name" value="Izumo-Ig"/>
    <property type="match status" value="1"/>
</dbReference>
<dbReference type="GeneID" id="117666869"/>
<evidence type="ECO:0000313" key="6">
    <source>
        <dbReference type="RefSeq" id="XP_034275766.1"/>
    </source>
</evidence>
<dbReference type="Gene3D" id="2.60.40.10">
    <property type="entry name" value="Immunoglobulins"/>
    <property type="match status" value="1"/>
</dbReference>
<keyword evidence="3" id="KW-0812">Transmembrane</keyword>
<gene>
    <name evidence="6" type="primary">IZUMO1</name>
</gene>
<dbReference type="GO" id="GO:0035036">
    <property type="term" value="P:sperm-egg recognition"/>
    <property type="evidence" value="ECO:0007669"/>
    <property type="project" value="InterPro"/>
</dbReference>
<dbReference type="SUPFAM" id="SSF48726">
    <property type="entry name" value="Immunoglobulin"/>
    <property type="match status" value="1"/>
</dbReference>
<dbReference type="Pfam" id="PF15005">
    <property type="entry name" value="IZUMO"/>
    <property type="match status" value="1"/>
</dbReference>
<dbReference type="InterPro" id="IPR032700">
    <property type="entry name" value="IZUMO1"/>
</dbReference>
<dbReference type="GO" id="GO:0086080">
    <property type="term" value="F:protein binding involved in heterotypic cell-cell adhesion"/>
    <property type="evidence" value="ECO:0007669"/>
    <property type="project" value="TreeGrafter"/>
</dbReference>
<dbReference type="AlphaFoldDB" id="A0A6P9C876"/>
<evidence type="ECO:0000256" key="1">
    <source>
        <dbReference type="ARBA" id="ARBA00009633"/>
    </source>
</evidence>
<dbReference type="RefSeq" id="XP_034275766.1">
    <property type="nucleotide sequence ID" value="XM_034419875.2"/>
</dbReference>
<dbReference type="OMA" id="ATIINFH"/>
<dbReference type="CTD" id="284359"/>
<protein>
    <submittedName>
        <fullName evidence="6">Izumo sperm-egg fusion protein 1 isoform X1</fullName>
    </submittedName>
</protein>
<feature type="domain" description="Ig-like" evidence="4">
    <location>
        <begin position="116"/>
        <end position="236"/>
    </location>
</feature>
<feature type="transmembrane region" description="Helical" evidence="3">
    <location>
        <begin position="296"/>
        <end position="315"/>
    </location>
</feature>
<dbReference type="InterPro" id="IPR032699">
    <property type="entry name" value="Izumo-Ig"/>
</dbReference>
<keyword evidence="3" id="KW-1133">Transmembrane helix</keyword>
<organism evidence="5 6">
    <name type="scientific">Pantherophis guttatus</name>
    <name type="common">Corn snake</name>
    <name type="synonym">Elaphe guttata</name>
    <dbReference type="NCBI Taxonomy" id="94885"/>
    <lineage>
        <taxon>Eukaryota</taxon>
        <taxon>Metazoa</taxon>
        <taxon>Chordata</taxon>
        <taxon>Craniata</taxon>
        <taxon>Vertebrata</taxon>
        <taxon>Euteleostomi</taxon>
        <taxon>Lepidosauria</taxon>
        <taxon>Squamata</taxon>
        <taxon>Bifurcata</taxon>
        <taxon>Unidentata</taxon>
        <taxon>Episquamata</taxon>
        <taxon>Toxicofera</taxon>
        <taxon>Serpentes</taxon>
        <taxon>Colubroidea</taxon>
        <taxon>Colubridae</taxon>
        <taxon>Colubrinae</taxon>
        <taxon>Pantherophis</taxon>
    </lineage>
</organism>
<dbReference type="PROSITE" id="PS50835">
    <property type="entry name" value="IG_LIKE"/>
    <property type="match status" value="1"/>
</dbReference>
<dbReference type="InterPro" id="IPR036179">
    <property type="entry name" value="Ig-like_dom_sf"/>
</dbReference>
<dbReference type="GO" id="GO:0002080">
    <property type="term" value="C:acrosomal membrane"/>
    <property type="evidence" value="ECO:0007669"/>
    <property type="project" value="TreeGrafter"/>
</dbReference>
<dbReference type="InParanoid" id="A0A6P9C876"/>
<dbReference type="InterPro" id="IPR013783">
    <property type="entry name" value="Ig-like_fold"/>
</dbReference>
<dbReference type="InterPro" id="IPR029389">
    <property type="entry name" value="IZUMO"/>
</dbReference>
<dbReference type="GO" id="GO:0005886">
    <property type="term" value="C:plasma membrane"/>
    <property type="evidence" value="ECO:0007669"/>
    <property type="project" value="TreeGrafter"/>
</dbReference>
<accession>A0A6P9C876</accession>